<sequence length="760" mass="82061">MASLLASRDATPIAQLNPDLPNQAERVVCGEVTITWPYNSVAKTSAFLIAEPDIRLRRAKGQVRIELHGASAKTIAECGLGAGDEVLFSLDGVEWAKDSSPGRVPGARLEWQLKFDKKLSLQVKLSDSSEPKHIDIDHPTTATEPVVELAPPRQSSPVEEEKPASAETPVVRKVADFAVNEYPSPAFIKRARISYGSLFEGGMDIFEDDGGVPGKGRKRTRFGRDSSAWRYSSQSPSPEPTTPVQNSMDQDVVMETQHERSPRPSAKPSPRPQMTDEGCQTVEFDTTPGSSAPMEEIAGTGPLEKPESPQMQPEQQTLPQSNDTATVEAPRSSPEPPGAVEAAASSLFAISNPIGSGFSMFGTTSTVPVDSGSNIADQVRFGFSHIPQTALPSAAHDSLATSESEAYPASYLDPPAPAKFADMETYVDVAEEEMEIAQGHGASPHPPTVESFDRGRWEMQTQSPHYNNIEGGHFGTDALLEGTPVGAEEPFSHSDGMPVEMLPKGFGSYGVHEEEANTADDADIVSWDSAQDGDHHAVVELVQNAETYNAADNELGVEDEEDAEYDEYGDEIEEGDYDQRNYSVPADDEEGLSEEDEEIEQETAERYGEGDVYSEEEEDGYGEAWEGEEDYDESEGSYESGDEPEPQSFRTPAAATASSEPVVIDLISDSEDEDDPPALPSKPAAKIAVAQQGFQPREPLEGKAKGHTVGHMQGVAQPAAEIAPQEEEGSRIANGDALNDGDEGQSDRDEDRREHSFATD</sequence>
<accession>A0AAE0MAZ2</accession>
<proteinExistence type="predicted"/>
<comment type="caution">
    <text evidence="2">The sequence shown here is derived from an EMBL/GenBank/DDBJ whole genome shotgun (WGS) entry which is preliminary data.</text>
</comment>
<dbReference type="AlphaFoldDB" id="A0AAE0MAZ2"/>
<dbReference type="Proteomes" id="UP001283341">
    <property type="component" value="Unassembled WGS sequence"/>
</dbReference>
<organism evidence="2 3">
    <name type="scientific">Apodospora peruviana</name>
    <dbReference type="NCBI Taxonomy" id="516989"/>
    <lineage>
        <taxon>Eukaryota</taxon>
        <taxon>Fungi</taxon>
        <taxon>Dikarya</taxon>
        <taxon>Ascomycota</taxon>
        <taxon>Pezizomycotina</taxon>
        <taxon>Sordariomycetes</taxon>
        <taxon>Sordariomycetidae</taxon>
        <taxon>Sordariales</taxon>
        <taxon>Lasiosphaeriaceae</taxon>
        <taxon>Apodospora</taxon>
    </lineage>
</organism>
<evidence type="ECO:0000256" key="1">
    <source>
        <dbReference type="SAM" id="MobiDB-lite"/>
    </source>
</evidence>
<reference evidence="2" key="2">
    <citation type="submission" date="2023-06" db="EMBL/GenBank/DDBJ databases">
        <authorList>
            <consortium name="Lawrence Berkeley National Laboratory"/>
            <person name="Haridas S."/>
            <person name="Hensen N."/>
            <person name="Bonometti L."/>
            <person name="Westerberg I."/>
            <person name="Brannstrom I.O."/>
            <person name="Guillou S."/>
            <person name="Cros-Aarteil S."/>
            <person name="Calhoun S."/>
            <person name="Kuo A."/>
            <person name="Mondo S."/>
            <person name="Pangilinan J."/>
            <person name="Riley R."/>
            <person name="Labutti K."/>
            <person name="Andreopoulos B."/>
            <person name="Lipzen A."/>
            <person name="Chen C."/>
            <person name="Yanf M."/>
            <person name="Daum C."/>
            <person name="Ng V."/>
            <person name="Clum A."/>
            <person name="Steindorff A."/>
            <person name="Ohm R."/>
            <person name="Martin F."/>
            <person name="Silar P."/>
            <person name="Natvig D."/>
            <person name="Lalanne C."/>
            <person name="Gautier V."/>
            <person name="Ament-Velasquez S.L."/>
            <person name="Kruys A."/>
            <person name="Hutchinson M.I."/>
            <person name="Powell A.J."/>
            <person name="Barry K."/>
            <person name="Miller A.N."/>
            <person name="Grigoriev I.V."/>
            <person name="Debuchy R."/>
            <person name="Gladieux P."/>
            <person name="Thoren M.H."/>
            <person name="Johannesson H."/>
        </authorList>
    </citation>
    <scope>NUCLEOTIDE SEQUENCE</scope>
    <source>
        <strain evidence="2">CBS 118394</strain>
    </source>
</reference>
<evidence type="ECO:0000313" key="2">
    <source>
        <dbReference type="EMBL" id="KAK3325847.1"/>
    </source>
</evidence>
<feature type="compositionally biased region" description="Basic and acidic residues" evidence="1">
    <location>
        <begin position="745"/>
        <end position="760"/>
    </location>
</feature>
<evidence type="ECO:0008006" key="4">
    <source>
        <dbReference type="Google" id="ProtNLM"/>
    </source>
</evidence>
<name>A0AAE0MAZ2_9PEZI</name>
<feature type="compositionally biased region" description="Polar residues" evidence="1">
    <location>
        <begin position="309"/>
        <end position="325"/>
    </location>
</feature>
<feature type="region of interest" description="Disordered" evidence="1">
    <location>
        <begin position="572"/>
        <end position="760"/>
    </location>
</feature>
<evidence type="ECO:0000313" key="3">
    <source>
        <dbReference type="Proteomes" id="UP001283341"/>
    </source>
</evidence>
<feature type="compositionally biased region" description="Acidic residues" evidence="1">
    <location>
        <begin position="586"/>
        <end position="602"/>
    </location>
</feature>
<feature type="compositionally biased region" description="Acidic residues" evidence="1">
    <location>
        <begin position="612"/>
        <end position="645"/>
    </location>
</feature>
<feature type="region of interest" description="Disordered" evidence="1">
    <location>
        <begin position="205"/>
        <end position="340"/>
    </location>
</feature>
<protein>
    <recommendedName>
        <fullName evidence="4">Telomeric single stranded DNA binding POT1/Cdc13 domain-containing protein</fullName>
    </recommendedName>
</protein>
<dbReference type="EMBL" id="JAUEDM010000002">
    <property type="protein sequence ID" value="KAK3325847.1"/>
    <property type="molecule type" value="Genomic_DNA"/>
</dbReference>
<reference evidence="2" key="1">
    <citation type="journal article" date="2023" name="Mol. Phylogenet. Evol.">
        <title>Genome-scale phylogeny and comparative genomics of the fungal order Sordariales.</title>
        <authorList>
            <person name="Hensen N."/>
            <person name="Bonometti L."/>
            <person name="Westerberg I."/>
            <person name="Brannstrom I.O."/>
            <person name="Guillou S."/>
            <person name="Cros-Aarteil S."/>
            <person name="Calhoun S."/>
            <person name="Haridas S."/>
            <person name="Kuo A."/>
            <person name="Mondo S."/>
            <person name="Pangilinan J."/>
            <person name="Riley R."/>
            <person name="LaButti K."/>
            <person name="Andreopoulos B."/>
            <person name="Lipzen A."/>
            <person name="Chen C."/>
            <person name="Yan M."/>
            <person name="Daum C."/>
            <person name="Ng V."/>
            <person name="Clum A."/>
            <person name="Steindorff A."/>
            <person name="Ohm R.A."/>
            <person name="Martin F."/>
            <person name="Silar P."/>
            <person name="Natvig D.O."/>
            <person name="Lalanne C."/>
            <person name="Gautier V."/>
            <person name="Ament-Velasquez S.L."/>
            <person name="Kruys A."/>
            <person name="Hutchinson M.I."/>
            <person name="Powell A.J."/>
            <person name="Barry K."/>
            <person name="Miller A.N."/>
            <person name="Grigoriev I.V."/>
            <person name="Debuchy R."/>
            <person name="Gladieux P."/>
            <person name="Hiltunen Thoren M."/>
            <person name="Johannesson H."/>
        </authorList>
    </citation>
    <scope>NUCLEOTIDE SEQUENCE</scope>
    <source>
        <strain evidence="2">CBS 118394</strain>
    </source>
</reference>
<gene>
    <name evidence="2" type="ORF">B0H66DRAFT_141007</name>
</gene>
<keyword evidence="3" id="KW-1185">Reference proteome</keyword>
<feature type="region of interest" description="Disordered" evidence="1">
    <location>
        <begin position="130"/>
        <end position="167"/>
    </location>
</feature>